<dbReference type="Proteomes" id="UP000224829">
    <property type="component" value="Segment"/>
</dbReference>
<dbReference type="EMBL" id="MF063068">
    <property type="protein sequence ID" value="ARV77489.1"/>
    <property type="molecule type" value="Genomic_DNA"/>
</dbReference>
<organism evidence="1 2">
    <name type="scientific">Pseudomonas phage Noxifer</name>
    <dbReference type="NCBI Taxonomy" id="2006684"/>
    <lineage>
        <taxon>Viruses</taxon>
        <taxon>Duplodnaviria</taxon>
        <taxon>Heunggongvirae</taxon>
        <taxon>Uroviricota</taxon>
        <taxon>Caudoviricetes</taxon>
        <taxon>Chimalliviridae</taxon>
        <taxon>Noxifervirus</taxon>
        <taxon>Noxifervirus noxifer</taxon>
    </lineage>
</organism>
<reference evidence="1 2" key="1">
    <citation type="submission" date="2017-05" db="EMBL/GenBank/DDBJ databases">
        <authorList>
            <person name="Song R."/>
            <person name="Chenine A.L."/>
            <person name="Ruprecht R.M."/>
        </authorList>
    </citation>
    <scope>NUCLEOTIDE SEQUENCE [LARGE SCALE GENOMIC DNA]</scope>
</reference>
<protein>
    <submittedName>
        <fullName evidence="1">Uncharacterized protein</fullName>
    </submittedName>
</protein>
<accession>A0A1Y0T131</accession>
<evidence type="ECO:0000313" key="1">
    <source>
        <dbReference type="EMBL" id="ARV77489.1"/>
    </source>
</evidence>
<sequence>MNKVKLDLCANDKPIINYNLEDVDASQYSIWVDPTDLHQFARHFTFLLGGAHGIMRTAAAEGNTFSIEVTSDLTEEQVRAVEAALKYTVEFVTPVLGGKGFTLDLDRLGFIANPLVRH</sequence>
<name>A0A1Y0T131_9CAUD</name>
<evidence type="ECO:0000313" key="2">
    <source>
        <dbReference type="Proteomes" id="UP000224829"/>
    </source>
</evidence>
<keyword evidence="2" id="KW-1185">Reference proteome</keyword>
<gene>
    <name evidence="1" type="ORF">NOXIFER_324</name>
</gene>
<proteinExistence type="predicted"/>